<accession>A0A336K352</accession>
<dbReference type="EMBL" id="QRDT01000022">
    <property type="protein sequence ID" value="RED28481.1"/>
    <property type="molecule type" value="Genomic_DNA"/>
</dbReference>
<organism evidence="2 3">
    <name type="scientific">Rhodopseudomonas pentothenatexigens</name>
    <dbReference type="NCBI Taxonomy" id="999699"/>
    <lineage>
        <taxon>Bacteria</taxon>
        <taxon>Pseudomonadati</taxon>
        <taxon>Pseudomonadota</taxon>
        <taxon>Alphaproteobacteria</taxon>
        <taxon>Hyphomicrobiales</taxon>
        <taxon>Nitrobacteraceae</taxon>
        <taxon>Rhodopseudomonas</taxon>
    </lineage>
</organism>
<dbReference type="EMBL" id="UFQQ01000022">
    <property type="protein sequence ID" value="SSW92581.1"/>
    <property type="molecule type" value="Genomic_DNA"/>
</dbReference>
<gene>
    <name evidence="1" type="ORF">BJ125_1227</name>
    <name evidence="2" type="ORF">SAMN05892882_1227</name>
</gene>
<dbReference type="Proteomes" id="UP000252631">
    <property type="component" value="Unassembled WGS sequence"/>
</dbReference>
<sequence>MRRVTGLPEFIAMADDVERPLWRTQQEPP</sequence>
<dbReference type="Proteomes" id="UP000256343">
    <property type="component" value="Unassembled WGS sequence"/>
</dbReference>
<evidence type="ECO:0000313" key="2">
    <source>
        <dbReference type="EMBL" id="SSW92581.1"/>
    </source>
</evidence>
<keyword evidence="4" id="KW-1185">Reference proteome</keyword>
<reference evidence="1 4" key="2">
    <citation type="submission" date="2018-07" db="EMBL/GenBank/DDBJ databases">
        <title>Genomic Encyclopedia of Archaeal and Bacterial Type Strains, Phase II (KMG-II): from individual species to whole genera.</title>
        <authorList>
            <person name="Goeker M."/>
        </authorList>
    </citation>
    <scope>NUCLEOTIDE SEQUENCE [LARGE SCALE GENOMIC DNA]</scope>
    <source>
        <strain evidence="1 4">JA575</strain>
    </source>
</reference>
<reference evidence="2 3" key="1">
    <citation type="submission" date="2017-08" db="EMBL/GenBank/DDBJ databases">
        <authorList>
            <person name="de Groot N.N."/>
        </authorList>
    </citation>
    <scope>NUCLEOTIDE SEQUENCE [LARGE SCALE GENOMIC DNA]</scope>
    <source>
        <strain evidence="2 3">JA575</strain>
    </source>
</reference>
<evidence type="ECO:0000313" key="4">
    <source>
        <dbReference type="Proteomes" id="UP000256343"/>
    </source>
</evidence>
<name>A0A336K352_9BRAD</name>
<evidence type="ECO:0000313" key="1">
    <source>
        <dbReference type="EMBL" id="RED28481.1"/>
    </source>
</evidence>
<evidence type="ECO:0000313" key="3">
    <source>
        <dbReference type="Proteomes" id="UP000252631"/>
    </source>
</evidence>
<protein>
    <submittedName>
        <fullName evidence="2">Uncharacterized protein</fullName>
    </submittedName>
</protein>
<proteinExistence type="predicted"/>
<dbReference type="AlphaFoldDB" id="A0A336K352"/>